<dbReference type="InterPro" id="IPR029058">
    <property type="entry name" value="AB_hydrolase_fold"/>
</dbReference>
<protein>
    <recommendedName>
        <fullName evidence="3">AB hydrolase-1 domain-containing protein</fullName>
    </recommendedName>
</protein>
<reference evidence="1" key="1">
    <citation type="submission" date="2020-05" db="UniProtKB">
        <authorList>
            <consortium name="EnsemblMetazoa"/>
        </authorList>
    </citation>
    <scope>IDENTIFICATION</scope>
    <source>
        <strain evidence="1">BB02</strain>
    </source>
</reference>
<dbReference type="VEuPathDB" id="VectorBase:BGLB036255"/>
<dbReference type="PANTHER" id="PTHR47533">
    <property type="entry name" value="PROTEIN CBG21859"/>
    <property type="match status" value="1"/>
</dbReference>
<dbReference type="VEuPathDB" id="VectorBase:BGLAX_032165"/>
<dbReference type="KEGG" id="bgt:106073496"/>
<gene>
    <name evidence="1" type="primary">106073496</name>
</gene>
<dbReference type="AlphaFoldDB" id="A0A2C9LXY6"/>
<sequence length="383" mass="42909">MMSCKYFLIVCQSSLLFSLLRNGRNTLAITSLGCRFVHSCHNLFSQLKKTLSEMTDEQVRKATAKQSNKSWDHYVTISLPSKLDENKALNFNVHVYDTGPYEPSAKNPVVVAVHGMPGTGQDFTSLANSLHSKGIRLVAPTSLGMEKSPVDMKQLKEVDFSTMGRTKALKHVLNALDINRVDLVMAHSAGAWTLYEVGAKWDNVDSLLAVNPGGATPNRCIRPYSALKFLVSIMNNSIGRFMLKPFILSAYKIQGLKDVKYGDHLVAAQNYVVNQQFENVPKNAAEIRAKSLPFVMMYAENDKLIESSICSDMAYQQLRIPKDNTVRFSKDSKPNRDPIFVPPGWLCRVLVFARGGHVVYLAYEDEMVQQIQDLLKHSAVMKR</sequence>
<dbReference type="OrthoDB" id="6431331at2759"/>
<dbReference type="EnsemblMetazoa" id="BGLB036255-RA">
    <property type="protein sequence ID" value="BGLB036255-PA"/>
    <property type="gene ID" value="BGLB036255"/>
</dbReference>
<proteinExistence type="predicted"/>
<evidence type="ECO:0000313" key="2">
    <source>
        <dbReference type="Proteomes" id="UP000076420"/>
    </source>
</evidence>
<evidence type="ECO:0008006" key="3">
    <source>
        <dbReference type="Google" id="ProtNLM"/>
    </source>
</evidence>
<dbReference type="PANTHER" id="PTHR47533:SF4">
    <property type="entry name" value="AB HYDROLASE-1 DOMAIN-CONTAINING PROTEIN"/>
    <property type="match status" value="1"/>
</dbReference>
<evidence type="ECO:0000313" key="1">
    <source>
        <dbReference type="EnsemblMetazoa" id="BGLB036255-PA"/>
    </source>
</evidence>
<name>A0A2C9LXY6_BIOGL</name>
<dbReference type="Gene3D" id="3.40.50.1820">
    <property type="entry name" value="alpha/beta hydrolase"/>
    <property type="match status" value="1"/>
</dbReference>
<dbReference type="InterPro" id="IPR010463">
    <property type="entry name" value="DUF1057"/>
</dbReference>
<dbReference type="Proteomes" id="UP000076420">
    <property type="component" value="Unassembled WGS sequence"/>
</dbReference>
<accession>A0A2C9LXY6</accession>
<dbReference type="SUPFAM" id="SSF53474">
    <property type="entry name" value="alpha/beta-Hydrolases"/>
    <property type="match status" value="1"/>
</dbReference>
<dbReference type="Pfam" id="PF06342">
    <property type="entry name" value="DUF1057"/>
    <property type="match status" value="1"/>
</dbReference>
<organism evidence="1 2">
    <name type="scientific">Biomphalaria glabrata</name>
    <name type="common">Bloodfluke planorb</name>
    <name type="synonym">Freshwater snail</name>
    <dbReference type="NCBI Taxonomy" id="6526"/>
    <lineage>
        <taxon>Eukaryota</taxon>
        <taxon>Metazoa</taxon>
        <taxon>Spiralia</taxon>
        <taxon>Lophotrochozoa</taxon>
        <taxon>Mollusca</taxon>
        <taxon>Gastropoda</taxon>
        <taxon>Heterobranchia</taxon>
        <taxon>Euthyneura</taxon>
        <taxon>Panpulmonata</taxon>
        <taxon>Hygrophila</taxon>
        <taxon>Lymnaeoidea</taxon>
        <taxon>Planorbidae</taxon>
        <taxon>Biomphalaria</taxon>
    </lineage>
</organism>